<comment type="similarity">
    <text evidence="3">In the N-terminal section; belongs to the PINc/VapC protein family.</text>
</comment>
<evidence type="ECO:0000256" key="3">
    <source>
        <dbReference type="ARBA" id="ARBA00046345"/>
    </source>
</evidence>
<evidence type="ECO:0000256" key="1">
    <source>
        <dbReference type="ARBA" id="ARBA00022741"/>
    </source>
</evidence>
<accession>A0A1G2E1V1</accession>
<dbReference type="Pfam" id="PF13638">
    <property type="entry name" value="PIN_4"/>
    <property type="match status" value="1"/>
</dbReference>
<feature type="domain" description="PhoH-like protein" evidence="4">
    <location>
        <begin position="264"/>
        <end position="499"/>
    </location>
</feature>
<evidence type="ECO:0000259" key="5">
    <source>
        <dbReference type="Pfam" id="PF13638"/>
    </source>
</evidence>
<evidence type="ECO:0000259" key="4">
    <source>
        <dbReference type="Pfam" id="PF02562"/>
    </source>
</evidence>
<evidence type="ECO:0000256" key="2">
    <source>
        <dbReference type="ARBA" id="ARBA00022840"/>
    </source>
</evidence>
<dbReference type="EMBL" id="MHLU01000067">
    <property type="protein sequence ID" value="OGZ19138.1"/>
    <property type="molecule type" value="Genomic_DNA"/>
</dbReference>
<gene>
    <name evidence="6" type="ORF">A2494_00665</name>
</gene>
<dbReference type="Pfam" id="PF02562">
    <property type="entry name" value="PhoH"/>
    <property type="match status" value="1"/>
</dbReference>
<dbReference type="CDD" id="cd09883">
    <property type="entry name" value="PIN_VapC_PhoHL-ATPase"/>
    <property type="match status" value="1"/>
</dbReference>
<protein>
    <recommendedName>
        <fullName evidence="8">Phosphate starvation-inducible protein PhoH</fullName>
    </recommendedName>
</protein>
<dbReference type="InterPro" id="IPR029060">
    <property type="entry name" value="PIN-like_dom_sf"/>
</dbReference>
<dbReference type="SUPFAM" id="SSF88723">
    <property type="entry name" value="PIN domain-like"/>
    <property type="match status" value="1"/>
</dbReference>
<evidence type="ECO:0008006" key="8">
    <source>
        <dbReference type="Google" id="ProtNLM"/>
    </source>
</evidence>
<dbReference type="Gene3D" id="3.40.50.1010">
    <property type="entry name" value="5'-nuclease"/>
    <property type="match status" value="1"/>
</dbReference>
<name>A0A1G2E1V1_9BACT</name>
<dbReference type="Gene3D" id="3.40.50.300">
    <property type="entry name" value="P-loop containing nucleotide triphosphate hydrolases"/>
    <property type="match status" value="1"/>
</dbReference>
<dbReference type="InterPro" id="IPR051451">
    <property type="entry name" value="PhoH2-like"/>
</dbReference>
<dbReference type="InterPro" id="IPR002716">
    <property type="entry name" value="PIN_dom"/>
</dbReference>
<dbReference type="InterPro" id="IPR027417">
    <property type="entry name" value="P-loop_NTPase"/>
</dbReference>
<dbReference type="AlphaFoldDB" id="A0A1G2E1V1"/>
<keyword evidence="1" id="KW-0547">Nucleotide-binding</keyword>
<feature type="domain" description="PIN" evidence="5">
    <location>
        <begin position="16"/>
        <end position="170"/>
    </location>
</feature>
<dbReference type="PANTHER" id="PTHR30473:SF2">
    <property type="entry name" value="PIN DOMAIN-CONTAINING PROTEIN"/>
    <property type="match status" value="1"/>
</dbReference>
<dbReference type="SUPFAM" id="SSF52540">
    <property type="entry name" value="P-loop containing nucleoside triphosphate hydrolases"/>
    <property type="match status" value="1"/>
</dbReference>
<evidence type="ECO:0000313" key="7">
    <source>
        <dbReference type="Proteomes" id="UP000178106"/>
    </source>
</evidence>
<comment type="caution">
    <text evidence="6">The sequence shown here is derived from an EMBL/GenBank/DDBJ whole genome shotgun (WGS) entry which is preliminary data.</text>
</comment>
<dbReference type="PANTHER" id="PTHR30473">
    <property type="entry name" value="PROTEIN PHOH"/>
    <property type="match status" value="1"/>
</dbReference>
<evidence type="ECO:0000313" key="6">
    <source>
        <dbReference type="EMBL" id="OGZ19138.1"/>
    </source>
</evidence>
<sequence>MKTPEVGAVPAMKKLYVLDTNVLMHDWSSVLRFKEHDIFIPLTVIRELDRNKKGLEDAAWNSRRASNFIESLSQEMERRNPNWKMKDGLLLEWAEGGAPDMGRIFIQSEEQASQAARLAGVGEKADDLIISATQMLVNTEGKKYAEIRLVSKDLNMRILARARDLLVDDYTTDLVVTNADEGVYSGMIALPEALDERVVTHQSTNGTDVTLCKIEIPEEVTLYRNQLVTDNTHSAGWIVSDCTGVTAELRQCKNFISKNAMHGINARNREQNFLLNLLMDTDIDFVTILGDAGTGKTLLSIVSALEQKKSGIYDGIIFTRATVPIGGEEIGFLPGTEHEKMGSWLGALEDNLEVICEAMATKQSGGNKMKQLQEKHSSSRMPNEFGEDTAKSESISALHREFYLKSISFMRGRTFLRRYIIIDEAQNLTPKQIKTLITRSGPGTKVICLGNLDQIDTPYLTASSSGLAYAIDHFKGWKHYAHITLARGERSRLAERAVEVM</sequence>
<dbReference type="InterPro" id="IPR003714">
    <property type="entry name" value="PhoH"/>
</dbReference>
<keyword evidence="2" id="KW-0067">ATP-binding</keyword>
<proteinExistence type="inferred from homology"/>
<dbReference type="GO" id="GO:0005524">
    <property type="term" value="F:ATP binding"/>
    <property type="evidence" value="ECO:0007669"/>
    <property type="project" value="UniProtKB-KW"/>
</dbReference>
<dbReference type="Proteomes" id="UP000178106">
    <property type="component" value="Unassembled WGS sequence"/>
</dbReference>
<dbReference type="GO" id="GO:0005829">
    <property type="term" value="C:cytosol"/>
    <property type="evidence" value="ECO:0007669"/>
    <property type="project" value="TreeGrafter"/>
</dbReference>
<organism evidence="6 7">
    <name type="scientific">Candidatus Lloydbacteria bacterium RIFOXYC12_FULL_46_25</name>
    <dbReference type="NCBI Taxonomy" id="1798670"/>
    <lineage>
        <taxon>Bacteria</taxon>
        <taxon>Candidatus Lloydiibacteriota</taxon>
    </lineage>
</organism>
<reference evidence="6 7" key="1">
    <citation type="journal article" date="2016" name="Nat. Commun.">
        <title>Thousands of microbial genomes shed light on interconnected biogeochemical processes in an aquifer system.</title>
        <authorList>
            <person name="Anantharaman K."/>
            <person name="Brown C.T."/>
            <person name="Hug L.A."/>
            <person name="Sharon I."/>
            <person name="Castelle C.J."/>
            <person name="Probst A.J."/>
            <person name="Thomas B.C."/>
            <person name="Singh A."/>
            <person name="Wilkins M.J."/>
            <person name="Karaoz U."/>
            <person name="Brodie E.L."/>
            <person name="Williams K.H."/>
            <person name="Hubbard S.S."/>
            <person name="Banfield J.F."/>
        </authorList>
    </citation>
    <scope>NUCLEOTIDE SEQUENCE [LARGE SCALE GENOMIC DNA]</scope>
</reference>